<organism evidence="1 2">
    <name type="scientific">Tissierella pigra</name>
    <dbReference type="NCBI Taxonomy" id="2607614"/>
    <lineage>
        <taxon>Bacteria</taxon>
        <taxon>Bacillati</taxon>
        <taxon>Bacillota</taxon>
        <taxon>Tissierellia</taxon>
        <taxon>Tissierellales</taxon>
        <taxon>Tissierellaceae</taxon>
        <taxon>Tissierella</taxon>
    </lineage>
</organism>
<sequence length="63" mass="7582">MRGRNTENLTVELDRKMANYQRKRYVIMKFTHDEKHIIFKDVGKGRRIKEVFDEVEVIIAMIA</sequence>
<evidence type="ECO:0000313" key="2">
    <source>
        <dbReference type="Proteomes" id="UP000469523"/>
    </source>
</evidence>
<protein>
    <submittedName>
        <fullName evidence="1">Uncharacterized protein</fullName>
    </submittedName>
</protein>
<gene>
    <name evidence="1" type="ORF">FYJ83_06980</name>
</gene>
<evidence type="ECO:0000313" key="1">
    <source>
        <dbReference type="EMBL" id="MSU01211.1"/>
    </source>
</evidence>
<reference evidence="1 2" key="1">
    <citation type="submission" date="2019-09" db="EMBL/GenBank/DDBJ databases">
        <title>In-depth cultivation of the pig gut microbiome towards novel bacterial diversity and tailored functional studies.</title>
        <authorList>
            <person name="Wylensek D."/>
            <person name="Hitch T.C.A."/>
            <person name="Clavel T."/>
        </authorList>
    </citation>
    <scope>NUCLEOTIDE SEQUENCE [LARGE SCALE GENOMIC DNA]</scope>
    <source>
        <strain evidence="1 2">WCA3-693-APC-4?</strain>
    </source>
</reference>
<dbReference type="AlphaFoldDB" id="A0A6N7XGP3"/>
<dbReference type="RefSeq" id="WP_154439627.1">
    <property type="nucleotide sequence ID" value="NZ_VUNQ01000012.1"/>
</dbReference>
<dbReference type="Proteomes" id="UP000469523">
    <property type="component" value="Unassembled WGS sequence"/>
</dbReference>
<proteinExistence type="predicted"/>
<accession>A0A6N7XGP3</accession>
<comment type="caution">
    <text evidence="1">The sequence shown here is derived from an EMBL/GenBank/DDBJ whole genome shotgun (WGS) entry which is preliminary data.</text>
</comment>
<name>A0A6N7XGP3_9FIRM</name>
<keyword evidence="2" id="KW-1185">Reference proteome</keyword>
<dbReference type="EMBL" id="VUNQ01000012">
    <property type="protein sequence ID" value="MSU01211.1"/>
    <property type="molecule type" value="Genomic_DNA"/>
</dbReference>